<sequence length="212" mass="22284">MKLTIISYVLIQVLLCPRDSNALLFGSDLTLEGIVDAISKFFVDMVTFIENLLGLQPSPEPIPEGKTILSSVVNLLPGGSNDATKAVLDAINPFNYIQESLGVAGSASAIKKASQDLVKSANGVLDKATQPFKDTSSTFVSSAVGSTRKHAEEMLQGPAKLANTATNIAAEVAGKFSPQLQQTIEKRPISTGLNGLANSMINLVPGLGNKSR</sequence>
<evidence type="ECO:0000313" key="3">
    <source>
        <dbReference type="Proteomes" id="UP000708208"/>
    </source>
</evidence>
<evidence type="ECO:0000313" key="2">
    <source>
        <dbReference type="EMBL" id="CAG7838450.1"/>
    </source>
</evidence>
<keyword evidence="1" id="KW-0732">Signal</keyword>
<proteinExistence type="predicted"/>
<evidence type="ECO:0000256" key="1">
    <source>
        <dbReference type="SAM" id="SignalP"/>
    </source>
</evidence>
<dbReference type="AlphaFoldDB" id="A0A8J2LUF5"/>
<keyword evidence="3" id="KW-1185">Reference proteome</keyword>
<feature type="signal peptide" evidence="1">
    <location>
        <begin position="1"/>
        <end position="22"/>
    </location>
</feature>
<dbReference type="Proteomes" id="UP000708208">
    <property type="component" value="Unassembled WGS sequence"/>
</dbReference>
<feature type="chain" id="PRO_5035259317" evidence="1">
    <location>
        <begin position="23"/>
        <end position="212"/>
    </location>
</feature>
<name>A0A8J2LUF5_9HEXA</name>
<protein>
    <submittedName>
        <fullName evidence="2">Uncharacterized protein</fullName>
    </submittedName>
</protein>
<dbReference type="EMBL" id="CAJVCH010571758">
    <property type="protein sequence ID" value="CAG7838450.1"/>
    <property type="molecule type" value="Genomic_DNA"/>
</dbReference>
<comment type="caution">
    <text evidence="2">The sequence shown here is derived from an EMBL/GenBank/DDBJ whole genome shotgun (WGS) entry which is preliminary data.</text>
</comment>
<accession>A0A8J2LUF5</accession>
<reference evidence="2" key="1">
    <citation type="submission" date="2021-06" db="EMBL/GenBank/DDBJ databases">
        <authorList>
            <person name="Hodson N. C."/>
            <person name="Mongue J. A."/>
            <person name="Jaron S. K."/>
        </authorList>
    </citation>
    <scope>NUCLEOTIDE SEQUENCE</scope>
</reference>
<gene>
    <name evidence="2" type="ORF">AFUS01_LOCUS47422</name>
</gene>
<organism evidence="2 3">
    <name type="scientific">Allacma fusca</name>
    <dbReference type="NCBI Taxonomy" id="39272"/>
    <lineage>
        <taxon>Eukaryota</taxon>
        <taxon>Metazoa</taxon>
        <taxon>Ecdysozoa</taxon>
        <taxon>Arthropoda</taxon>
        <taxon>Hexapoda</taxon>
        <taxon>Collembola</taxon>
        <taxon>Symphypleona</taxon>
        <taxon>Sminthuridae</taxon>
        <taxon>Allacma</taxon>
    </lineage>
</organism>